<dbReference type="PaxDb" id="2903-EOD04856"/>
<sequence length="99" mass="10438">MRGLESTPGGPVRVPSDCEGFPEVNIGATDREMPISIKPELSQTVLILGSLWLVTALGSSAAISRSRHDSTPTAKALRMDAASAPLLPARTGGVAWERR</sequence>
<protein>
    <submittedName>
        <fullName evidence="1">Uncharacterized protein</fullName>
    </submittedName>
</protein>
<proteinExistence type="predicted"/>
<dbReference type="KEGG" id="ehx:EMIHUDRAFT_220644"/>
<name>A0A0D3I0S1_EMIH1</name>
<organism evidence="1 2">
    <name type="scientific">Emiliania huxleyi (strain CCMP1516)</name>
    <dbReference type="NCBI Taxonomy" id="280463"/>
    <lineage>
        <taxon>Eukaryota</taxon>
        <taxon>Haptista</taxon>
        <taxon>Haptophyta</taxon>
        <taxon>Prymnesiophyceae</taxon>
        <taxon>Isochrysidales</taxon>
        <taxon>Noelaerhabdaceae</taxon>
        <taxon>Emiliania</taxon>
    </lineage>
</organism>
<reference evidence="2" key="1">
    <citation type="journal article" date="2013" name="Nature">
        <title>Pan genome of the phytoplankton Emiliania underpins its global distribution.</title>
        <authorList>
            <person name="Read B.A."/>
            <person name="Kegel J."/>
            <person name="Klute M.J."/>
            <person name="Kuo A."/>
            <person name="Lefebvre S.C."/>
            <person name="Maumus F."/>
            <person name="Mayer C."/>
            <person name="Miller J."/>
            <person name="Monier A."/>
            <person name="Salamov A."/>
            <person name="Young J."/>
            <person name="Aguilar M."/>
            <person name="Claverie J.M."/>
            <person name="Frickenhaus S."/>
            <person name="Gonzalez K."/>
            <person name="Herman E.K."/>
            <person name="Lin Y.C."/>
            <person name="Napier J."/>
            <person name="Ogata H."/>
            <person name="Sarno A.F."/>
            <person name="Shmutz J."/>
            <person name="Schroeder D."/>
            <person name="de Vargas C."/>
            <person name="Verret F."/>
            <person name="von Dassow P."/>
            <person name="Valentin K."/>
            <person name="Van de Peer Y."/>
            <person name="Wheeler G."/>
            <person name="Dacks J.B."/>
            <person name="Delwiche C.F."/>
            <person name="Dyhrman S.T."/>
            <person name="Glockner G."/>
            <person name="John U."/>
            <person name="Richards T."/>
            <person name="Worden A.Z."/>
            <person name="Zhang X."/>
            <person name="Grigoriev I.V."/>
            <person name="Allen A.E."/>
            <person name="Bidle K."/>
            <person name="Borodovsky M."/>
            <person name="Bowler C."/>
            <person name="Brownlee C."/>
            <person name="Cock J.M."/>
            <person name="Elias M."/>
            <person name="Gladyshev V.N."/>
            <person name="Groth M."/>
            <person name="Guda C."/>
            <person name="Hadaegh A."/>
            <person name="Iglesias-Rodriguez M.D."/>
            <person name="Jenkins J."/>
            <person name="Jones B.M."/>
            <person name="Lawson T."/>
            <person name="Leese F."/>
            <person name="Lindquist E."/>
            <person name="Lobanov A."/>
            <person name="Lomsadze A."/>
            <person name="Malik S.B."/>
            <person name="Marsh M.E."/>
            <person name="Mackinder L."/>
            <person name="Mock T."/>
            <person name="Mueller-Roeber B."/>
            <person name="Pagarete A."/>
            <person name="Parker M."/>
            <person name="Probert I."/>
            <person name="Quesneville H."/>
            <person name="Raines C."/>
            <person name="Rensing S.A."/>
            <person name="Riano-Pachon D.M."/>
            <person name="Richier S."/>
            <person name="Rokitta S."/>
            <person name="Shiraiwa Y."/>
            <person name="Soanes D.M."/>
            <person name="van der Giezen M."/>
            <person name="Wahlund T.M."/>
            <person name="Williams B."/>
            <person name="Wilson W."/>
            <person name="Wolfe G."/>
            <person name="Wurch L.L."/>
        </authorList>
    </citation>
    <scope>NUCLEOTIDE SEQUENCE</scope>
</reference>
<dbReference type="RefSeq" id="XP_005757285.1">
    <property type="nucleotide sequence ID" value="XM_005757228.1"/>
</dbReference>
<accession>A0A0D3I0S1</accession>
<dbReference type="EnsemblProtists" id="EOD04856">
    <property type="protein sequence ID" value="EOD04856"/>
    <property type="gene ID" value="EMIHUDRAFT_220644"/>
</dbReference>
<evidence type="ECO:0000313" key="2">
    <source>
        <dbReference type="Proteomes" id="UP000013827"/>
    </source>
</evidence>
<evidence type="ECO:0000313" key="1">
    <source>
        <dbReference type="EnsemblProtists" id="EOD04856"/>
    </source>
</evidence>
<reference evidence="1" key="2">
    <citation type="submission" date="2024-10" db="UniProtKB">
        <authorList>
            <consortium name="EnsemblProtists"/>
        </authorList>
    </citation>
    <scope>IDENTIFICATION</scope>
</reference>
<dbReference type="Proteomes" id="UP000013827">
    <property type="component" value="Unassembled WGS sequence"/>
</dbReference>
<keyword evidence="2" id="KW-1185">Reference proteome</keyword>
<dbReference type="HOGENOM" id="CLU_2325149_0_0_1"/>
<dbReference type="AlphaFoldDB" id="A0A0D3I0S1"/>
<dbReference type="GeneID" id="17251005"/>